<evidence type="ECO:0000256" key="5">
    <source>
        <dbReference type="ARBA" id="ARBA00022723"/>
    </source>
</evidence>
<dbReference type="InterPro" id="IPR015797">
    <property type="entry name" value="NUDIX_hydrolase-like_dom_sf"/>
</dbReference>
<dbReference type="PANTHER" id="PTHR47707:SF1">
    <property type="entry name" value="NUDIX HYDROLASE FAMILY PROTEIN"/>
    <property type="match status" value="1"/>
</dbReference>
<evidence type="ECO:0000256" key="11">
    <source>
        <dbReference type="ARBA" id="ARBA00036904"/>
    </source>
</evidence>
<dbReference type="EMBL" id="CP016545">
    <property type="protein sequence ID" value="ANU08191.1"/>
    <property type="molecule type" value="Genomic_DNA"/>
</dbReference>
<proteinExistence type="inferred from homology"/>
<dbReference type="InterPro" id="IPR020084">
    <property type="entry name" value="NUDIX_hydrolase_CS"/>
</dbReference>
<evidence type="ECO:0000256" key="10">
    <source>
        <dbReference type="ARBA" id="ARBA00035861"/>
    </source>
</evidence>
<dbReference type="GO" id="GO:0008413">
    <property type="term" value="F:8-oxo-7,8-dihydroguanosine triphosphate pyrophosphatase activity"/>
    <property type="evidence" value="ECO:0007669"/>
    <property type="project" value="TreeGrafter"/>
</dbReference>
<sequence>MEKNPTWMAVVAVAMADGARRWLLQQRPAGKHHAGLWEFPGGKVESAESPRRALVREIAEELGVTLDEHALVPAGFAEGTGGSPEMPIVLFLYTCAFPGGAITAHDGQEWRWATAQEAGSLTLAPMDRQLLQFLPG</sequence>
<evidence type="ECO:0000256" key="12">
    <source>
        <dbReference type="ARBA" id="ARBA00038905"/>
    </source>
</evidence>
<evidence type="ECO:0000256" key="6">
    <source>
        <dbReference type="ARBA" id="ARBA00022763"/>
    </source>
</evidence>
<evidence type="ECO:0000256" key="13">
    <source>
        <dbReference type="ARBA" id="ARBA00040794"/>
    </source>
</evidence>
<evidence type="ECO:0000256" key="3">
    <source>
        <dbReference type="ARBA" id="ARBA00022457"/>
    </source>
</evidence>
<dbReference type="GO" id="GO:0035539">
    <property type="term" value="F:8-oxo-7,8-dihydrodeoxyguanosine triphosphate pyrophosphatase activity"/>
    <property type="evidence" value="ECO:0007669"/>
    <property type="project" value="UniProtKB-EC"/>
</dbReference>
<dbReference type="SUPFAM" id="SSF55811">
    <property type="entry name" value="Nudix"/>
    <property type="match status" value="1"/>
</dbReference>
<gene>
    <name evidence="19" type="primary">nudG</name>
    <name evidence="19" type="ORF">A6F65_01898</name>
</gene>
<dbReference type="GO" id="GO:0046872">
    <property type="term" value="F:metal ion binding"/>
    <property type="evidence" value="ECO:0007669"/>
    <property type="project" value="UniProtKB-KW"/>
</dbReference>
<dbReference type="KEGG" id="anh:A6F65_01898"/>
<protein>
    <recommendedName>
        <fullName evidence="13">8-oxo-dGTP diphosphatase</fullName>
        <ecNumber evidence="12">3.6.1.55</ecNumber>
    </recommendedName>
    <alternativeName>
        <fullName evidence="16">7,8-dihydro-8-oxoguanine-triphosphatase</fullName>
    </alternativeName>
    <alternativeName>
        <fullName evidence="15">Mutator protein MutT</fullName>
    </alternativeName>
    <alternativeName>
        <fullName evidence="14">dGTP pyrophosphohydrolase</fullName>
    </alternativeName>
</protein>
<evidence type="ECO:0000256" key="16">
    <source>
        <dbReference type="ARBA" id="ARBA00042798"/>
    </source>
</evidence>
<comment type="similarity">
    <text evidence="2 17">Belongs to the Nudix hydrolase family.</text>
</comment>
<accession>A0A1C7DA46</accession>
<keyword evidence="4" id="KW-0235">DNA replication</keyword>
<keyword evidence="5" id="KW-0479">Metal-binding</keyword>
<evidence type="ECO:0000256" key="9">
    <source>
        <dbReference type="ARBA" id="ARBA00023204"/>
    </source>
</evidence>
<evidence type="ECO:0000256" key="14">
    <source>
        <dbReference type="ARBA" id="ARBA00041592"/>
    </source>
</evidence>
<organism evidence="19 20">
    <name type="scientific">Paraurantiacibacter namhicola</name>
    <dbReference type="NCBI Taxonomy" id="645517"/>
    <lineage>
        <taxon>Bacteria</taxon>
        <taxon>Pseudomonadati</taxon>
        <taxon>Pseudomonadota</taxon>
        <taxon>Alphaproteobacteria</taxon>
        <taxon>Sphingomonadales</taxon>
        <taxon>Erythrobacteraceae</taxon>
        <taxon>Paraurantiacibacter</taxon>
    </lineage>
</organism>
<evidence type="ECO:0000256" key="2">
    <source>
        <dbReference type="ARBA" id="ARBA00005582"/>
    </source>
</evidence>
<keyword evidence="20" id="KW-1185">Reference proteome</keyword>
<dbReference type="GO" id="GO:0006260">
    <property type="term" value="P:DNA replication"/>
    <property type="evidence" value="ECO:0007669"/>
    <property type="project" value="UniProtKB-KW"/>
</dbReference>
<dbReference type="Gene3D" id="3.90.79.10">
    <property type="entry name" value="Nucleoside Triphosphate Pyrophosphohydrolase"/>
    <property type="match status" value="1"/>
</dbReference>
<dbReference type="InterPro" id="IPR047127">
    <property type="entry name" value="MutT-like"/>
</dbReference>
<evidence type="ECO:0000256" key="7">
    <source>
        <dbReference type="ARBA" id="ARBA00022801"/>
    </source>
</evidence>
<dbReference type="CDD" id="cd03425">
    <property type="entry name" value="NUDIX_MutT_NudA_like"/>
    <property type="match status" value="1"/>
</dbReference>
<dbReference type="AlphaFoldDB" id="A0A1C7DA46"/>
<comment type="catalytic activity">
    <reaction evidence="10">
        <text>8-oxo-dGTP + H2O = 8-oxo-dGMP + diphosphate + H(+)</text>
        <dbReference type="Rhea" id="RHEA:31575"/>
        <dbReference type="ChEBI" id="CHEBI:15377"/>
        <dbReference type="ChEBI" id="CHEBI:15378"/>
        <dbReference type="ChEBI" id="CHEBI:33019"/>
        <dbReference type="ChEBI" id="CHEBI:63224"/>
        <dbReference type="ChEBI" id="CHEBI:77896"/>
        <dbReference type="EC" id="3.6.1.55"/>
    </reaction>
</comment>
<dbReference type="GO" id="GO:0044716">
    <property type="term" value="F:8-oxo-GDP phosphatase activity"/>
    <property type="evidence" value="ECO:0007669"/>
    <property type="project" value="TreeGrafter"/>
</dbReference>
<reference evidence="19 20" key="1">
    <citation type="submission" date="2016-07" db="EMBL/GenBank/DDBJ databases">
        <title>Complete genome sequence of Altererythrobacter namhicola JCM 16345T, containing esterase-encoding genes.</title>
        <authorList>
            <person name="Cheng H."/>
            <person name="Wu Y.-H."/>
            <person name="Jian S.-L."/>
            <person name="Huo Y.-Y."/>
            <person name="Wang C.-S."/>
            <person name="Xu X.-W."/>
        </authorList>
    </citation>
    <scope>NUCLEOTIDE SEQUENCE [LARGE SCALE GENOMIC DNA]</scope>
    <source>
        <strain evidence="19 20">JCM 16345</strain>
    </source>
</reference>
<dbReference type="Proteomes" id="UP000092698">
    <property type="component" value="Chromosome"/>
</dbReference>
<dbReference type="PROSITE" id="PS51462">
    <property type="entry name" value="NUDIX"/>
    <property type="match status" value="1"/>
</dbReference>
<dbReference type="PROSITE" id="PS00893">
    <property type="entry name" value="NUDIX_BOX"/>
    <property type="match status" value="1"/>
</dbReference>
<evidence type="ECO:0000256" key="4">
    <source>
        <dbReference type="ARBA" id="ARBA00022705"/>
    </source>
</evidence>
<dbReference type="STRING" id="645517.A6F65_01898"/>
<evidence type="ECO:0000256" key="8">
    <source>
        <dbReference type="ARBA" id="ARBA00022842"/>
    </source>
</evidence>
<evidence type="ECO:0000259" key="18">
    <source>
        <dbReference type="PROSITE" id="PS51462"/>
    </source>
</evidence>
<dbReference type="InterPro" id="IPR020476">
    <property type="entry name" value="Nudix_hydrolase"/>
</dbReference>
<dbReference type="GO" id="GO:0044715">
    <property type="term" value="F:8-oxo-dGDP phosphatase activity"/>
    <property type="evidence" value="ECO:0007669"/>
    <property type="project" value="TreeGrafter"/>
</dbReference>
<feature type="domain" description="Nudix hydrolase" evidence="18">
    <location>
        <begin position="6"/>
        <end position="135"/>
    </location>
</feature>
<name>A0A1C7DA46_9SPHN</name>
<dbReference type="EC" id="3.6.1.55" evidence="12"/>
<evidence type="ECO:0000256" key="1">
    <source>
        <dbReference type="ARBA" id="ARBA00001946"/>
    </source>
</evidence>
<keyword evidence="9" id="KW-0234">DNA repair</keyword>
<dbReference type="PRINTS" id="PR00502">
    <property type="entry name" value="NUDIXFAMILY"/>
</dbReference>
<comment type="catalytic activity">
    <reaction evidence="11">
        <text>8-oxo-GTP + H2O = 8-oxo-GMP + diphosphate + H(+)</text>
        <dbReference type="Rhea" id="RHEA:67616"/>
        <dbReference type="ChEBI" id="CHEBI:15377"/>
        <dbReference type="ChEBI" id="CHEBI:15378"/>
        <dbReference type="ChEBI" id="CHEBI:33019"/>
        <dbReference type="ChEBI" id="CHEBI:143553"/>
        <dbReference type="ChEBI" id="CHEBI:145694"/>
    </reaction>
</comment>
<dbReference type="GO" id="GO:0006281">
    <property type="term" value="P:DNA repair"/>
    <property type="evidence" value="ECO:0007669"/>
    <property type="project" value="UniProtKB-KW"/>
</dbReference>
<keyword evidence="6" id="KW-0227">DNA damage</keyword>
<evidence type="ECO:0000313" key="20">
    <source>
        <dbReference type="Proteomes" id="UP000092698"/>
    </source>
</evidence>
<keyword evidence="8" id="KW-0460">Magnesium</keyword>
<dbReference type="RefSeq" id="WP_157093107.1">
    <property type="nucleotide sequence ID" value="NZ_CP016545.1"/>
</dbReference>
<comment type="cofactor">
    <cofactor evidence="1">
        <name>Mg(2+)</name>
        <dbReference type="ChEBI" id="CHEBI:18420"/>
    </cofactor>
</comment>
<evidence type="ECO:0000256" key="15">
    <source>
        <dbReference type="ARBA" id="ARBA00041979"/>
    </source>
</evidence>
<dbReference type="PANTHER" id="PTHR47707">
    <property type="entry name" value="8-OXO-DGTP DIPHOSPHATASE"/>
    <property type="match status" value="1"/>
</dbReference>
<keyword evidence="7 17" id="KW-0378">Hydrolase</keyword>
<evidence type="ECO:0000313" key="19">
    <source>
        <dbReference type="EMBL" id="ANU08191.1"/>
    </source>
</evidence>
<dbReference type="Pfam" id="PF00293">
    <property type="entry name" value="NUDIX"/>
    <property type="match status" value="1"/>
</dbReference>
<evidence type="ECO:0000256" key="17">
    <source>
        <dbReference type="RuleBase" id="RU003476"/>
    </source>
</evidence>
<dbReference type="InterPro" id="IPR000086">
    <property type="entry name" value="NUDIX_hydrolase_dom"/>
</dbReference>
<dbReference type="OrthoDB" id="9810648at2"/>
<keyword evidence="3" id="KW-0515">Mutator protein</keyword>